<organism evidence="6 7">
    <name type="scientific">Camelina sativa</name>
    <name type="common">False flax</name>
    <name type="synonym">Myagrum sativum</name>
    <dbReference type="NCBI Taxonomy" id="90675"/>
    <lineage>
        <taxon>Eukaryota</taxon>
        <taxon>Viridiplantae</taxon>
        <taxon>Streptophyta</taxon>
        <taxon>Embryophyta</taxon>
        <taxon>Tracheophyta</taxon>
        <taxon>Spermatophyta</taxon>
        <taxon>Magnoliopsida</taxon>
        <taxon>eudicotyledons</taxon>
        <taxon>Gunneridae</taxon>
        <taxon>Pentapetalae</taxon>
        <taxon>rosids</taxon>
        <taxon>malvids</taxon>
        <taxon>Brassicales</taxon>
        <taxon>Brassicaceae</taxon>
        <taxon>Camelineae</taxon>
        <taxon>Camelina</taxon>
    </lineage>
</organism>
<dbReference type="RefSeq" id="XP_010468425.1">
    <property type="nucleotide sequence ID" value="XM_010470123.1"/>
</dbReference>
<dbReference type="PROSITE" id="PS50089">
    <property type="entry name" value="ZF_RING_2"/>
    <property type="match status" value="1"/>
</dbReference>
<sequence>MNGPVVPELKFRSSKLYPSPSQVNSVLINIDTIHEVISVNPTTGNRTRWSIPMLRPFLVDINLRSCSPHYIRRLLHDRFVSYPPQICFCNALASDISDLAIKFGFGHNGFTLTMNFTLTYKSTVRVRNDDGLLGMVVRLGMMKAEDLMSLNMKTEPCSICLESLVSGSKPTEVTRMTTCSHVFHNHCLLEWLKRKNTCPLCRTVLYARSSF</sequence>
<evidence type="ECO:0000256" key="4">
    <source>
        <dbReference type="PROSITE-ProRule" id="PRU00175"/>
    </source>
</evidence>
<evidence type="ECO:0000313" key="7">
    <source>
        <dbReference type="RefSeq" id="XP_010468425.1"/>
    </source>
</evidence>
<keyword evidence="1" id="KW-0479">Metal-binding</keyword>
<dbReference type="InterPro" id="IPR001841">
    <property type="entry name" value="Znf_RING"/>
</dbReference>
<dbReference type="PANTHER" id="PTHR22763">
    <property type="entry name" value="RING ZINC FINGER PROTEIN"/>
    <property type="match status" value="1"/>
</dbReference>
<gene>
    <name evidence="7" type="primary">LOC104748488</name>
</gene>
<dbReference type="Gene3D" id="3.30.40.10">
    <property type="entry name" value="Zinc/RING finger domain, C3HC4 (zinc finger)"/>
    <property type="match status" value="1"/>
</dbReference>
<dbReference type="PANTHER" id="PTHR22763:SF192">
    <property type="entry name" value="RING-TYPE DOMAIN-CONTAINING PROTEIN"/>
    <property type="match status" value="1"/>
</dbReference>
<dbReference type="SMART" id="SM00184">
    <property type="entry name" value="RING"/>
    <property type="match status" value="1"/>
</dbReference>
<feature type="domain" description="RING-type" evidence="5">
    <location>
        <begin position="157"/>
        <end position="202"/>
    </location>
</feature>
<reference evidence="7" key="2">
    <citation type="submission" date="2025-08" db="UniProtKB">
        <authorList>
            <consortium name="RefSeq"/>
        </authorList>
    </citation>
    <scope>IDENTIFICATION</scope>
    <source>
        <tissue evidence="7">Leaf</tissue>
    </source>
</reference>
<proteinExistence type="predicted"/>
<dbReference type="GeneID" id="104748488"/>
<protein>
    <submittedName>
        <fullName evidence="7">Uncharacterized protein LOC104748488</fullName>
    </submittedName>
</protein>
<reference evidence="6" key="1">
    <citation type="journal article" date="2014" name="Nat. Commun.">
        <title>The emerging biofuel crop Camelina sativa retains a highly undifferentiated hexaploid genome structure.</title>
        <authorList>
            <person name="Kagale S."/>
            <person name="Koh C."/>
            <person name="Nixon J."/>
            <person name="Bollina V."/>
            <person name="Clarke W.E."/>
            <person name="Tuteja R."/>
            <person name="Spillane C."/>
            <person name="Robinson S.J."/>
            <person name="Links M.G."/>
            <person name="Clarke C."/>
            <person name="Higgins E.E."/>
            <person name="Huebert T."/>
            <person name="Sharpe A.G."/>
            <person name="Parkin I.A."/>
        </authorList>
    </citation>
    <scope>NUCLEOTIDE SEQUENCE [LARGE SCALE GENOMIC DNA]</scope>
    <source>
        <strain evidence="6">cv. DH55</strain>
    </source>
</reference>
<accession>A0ABM0WB45</accession>
<keyword evidence="3" id="KW-0862">Zinc</keyword>
<dbReference type="Proteomes" id="UP000694864">
    <property type="component" value="Chromosome 2"/>
</dbReference>
<evidence type="ECO:0000313" key="6">
    <source>
        <dbReference type="Proteomes" id="UP000694864"/>
    </source>
</evidence>
<name>A0ABM0WB45_CAMSA</name>
<evidence type="ECO:0000256" key="1">
    <source>
        <dbReference type="ARBA" id="ARBA00022723"/>
    </source>
</evidence>
<dbReference type="InterPro" id="IPR050731">
    <property type="entry name" value="HRD1_E3_ubiq-ligases"/>
</dbReference>
<keyword evidence="2 4" id="KW-0863">Zinc-finger</keyword>
<dbReference type="Pfam" id="PF13639">
    <property type="entry name" value="zf-RING_2"/>
    <property type="match status" value="1"/>
</dbReference>
<evidence type="ECO:0000256" key="2">
    <source>
        <dbReference type="ARBA" id="ARBA00022771"/>
    </source>
</evidence>
<dbReference type="SUPFAM" id="SSF57850">
    <property type="entry name" value="RING/U-box"/>
    <property type="match status" value="1"/>
</dbReference>
<keyword evidence="6" id="KW-1185">Reference proteome</keyword>
<dbReference type="InterPro" id="IPR013083">
    <property type="entry name" value="Znf_RING/FYVE/PHD"/>
</dbReference>
<evidence type="ECO:0000259" key="5">
    <source>
        <dbReference type="PROSITE" id="PS50089"/>
    </source>
</evidence>
<evidence type="ECO:0000256" key="3">
    <source>
        <dbReference type="ARBA" id="ARBA00022833"/>
    </source>
</evidence>